<dbReference type="PANTHER" id="PTHR12526">
    <property type="entry name" value="GLYCOSYLTRANSFERASE"/>
    <property type="match status" value="1"/>
</dbReference>
<dbReference type="Gene3D" id="3.40.50.2000">
    <property type="entry name" value="Glycogen Phosphorylase B"/>
    <property type="match status" value="2"/>
</dbReference>
<comment type="caution">
    <text evidence="3">The sequence shown here is derived from an EMBL/GenBank/DDBJ whole genome shotgun (WGS) entry which is preliminary data.</text>
</comment>
<dbReference type="AlphaFoldDB" id="A0A839SLL2"/>
<reference evidence="3 4" key="1">
    <citation type="submission" date="2020-08" db="EMBL/GenBank/DDBJ databases">
        <title>Genomic Encyclopedia of Type Strains, Phase III (KMG-III): the genomes of soil and plant-associated and newly described type strains.</title>
        <authorList>
            <person name="Whitman W."/>
        </authorList>
    </citation>
    <scope>NUCLEOTIDE SEQUENCE [LARGE SCALE GENOMIC DNA]</scope>
    <source>
        <strain evidence="3 4">CECT 8803</strain>
    </source>
</reference>
<dbReference type="InterPro" id="IPR001296">
    <property type="entry name" value="Glyco_trans_1"/>
</dbReference>
<dbReference type="InterPro" id="IPR028098">
    <property type="entry name" value="Glyco_trans_4-like_N"/>
</dbReference>
<dbReference type="Pfam" id="PF13439">
    <property type="entry name" value="Glyco_transf_4"/>
    <property type="match status" value="1"/>
</dbReference>
<keyword evidence="4" id="KW-1185">Reference proteome</keyword>
<proteinExistence type="predicted"/>
<evidence type="ECO:0000259" key="2">
    <source>
        <dbReference type="Pfam" id="PF13439"/>
    </source>
</evidence>
<evidence type="ECO:0000313" key="4">
    <source>
        <dbReference type="Proteomes" id="UP000581135"/>
    </source>
</evidence>
<protein>
    <submittedName>
        <fullName evidence="3">Glycosyltransferase involved in cell wall biosynthesis</fullName>
    </submittedName>
</protein>
<gene>
    <name evidence="3" type="ORF">FHR98_000052</name>
</gene>
<dbReference type="PANTHER" id="PTHR12526:SF638">
    <property type="entry name" value="SPORE COAT PROTEIN SA"/>
    <property type="match status" value="1"/>
</dbReference>
<organism evidence="3 4">
    <name type="scientific">Limibacillus halophilus</name>
    <dbReference type="NCBI Taxonomy" id="1579333"/>
    <lineage>
        <taxon>Bacteria</taxon>
        <taxon>Pseudomonadati</taxon>
        <taxon>Pseudomonadota</taxon>
        <taxon>Alphaproteobacteria</taxon>
        <taxon>Rhodospirillales</taxon>
        <taxon>Rhodovibrionaceae</taxon>
        <taxon>Limibacillus</taxon>
    </lineage>
</organism>
<sequence length="391" mass="42025">MSESKSNISAPAPVEGRPPVVLQVLPALVAGGVERGAVDIAGALVQAGCVSLVASEGGPMAYELQRVQAEHVTLPLGTKNPVGMWRNVKRLRQLIRARNVDIIHARSRAPAWSAYYAARAEGIHFMTTFHGAYGHGSEIKRTYNSIMARGERVIAPSRYIADHLASVYGVGPDRLRCIPRGVDTRIFAPEAVSAERVIQLAEQWRLPETLPLVLLAGRFTRGKGQTDLIHALARMKDMEFACVIAGADQGGSRFRTELEKLIASVGLGDRVWLVDHCNDMAAAYMLANVVVSASSHPESFGRTIGEAQAMGRPVVATDHGGAPEQILAGVTGKLVKPGDQEALAEGIRWALGLSHHMREQIAAAAITNIRGHFTKEQMCNATLAVYGELLG</sequence>
<dbReference type="SUPFAM" id="SSF53756">
    <property type="entry name" value="UDP-Glycosyltransferase/glycogen phosphorylase"/>
    <property type="match status" value="1"/>
</dbReference>
<keyword evidence="3" id="KW-0808">Transferase</keyword>
<dbReference type="Pfam" id="PF00534">
    <property type="entry name" value="Glycos_transf_1"/>
    <property type="match status" value="1"/>
</dbReference>
<evidence type="ECO:0000259" key="1">
    <source>
        <dbReference type="Pfam" id="PF00534"/>
    </source>
</evidence>
<feature type="domain" description="Glycosyltransferase subfamily 4-like N-terminal" evidence="2">
    <location>
        <begin position="31"/>
        <end position="184"/>
    </location>
</feature>
<feature type="domain" description="Glycosyl transferase family 1" evidence="1">
    <location>
        <begin position="202"/>
        <end position="365"/>
    </location>
</feature>
<dbReference type="GO" id="GO:0016757">
    <property type="term" value="F:glycosyltransferase activity"/>
    <property type="evidence" value="ECO:0007669"/>
    <property type="project" value="InterPro"/>
</dbReference>
<dbReference type="EMBL" id="JACHXA010000001">
    <property type="protein sequence ID" value="MBB3063787.1"/>
    <property type="molecule type" value="Genomic_DNA"/>
</dbReference>
<accession>A0A839SLL2</accession>
<evidence type="ECO:0000313" key="3">
    <source>
        <dbReference type="EMBL" id="MBB3063787.1"/>
    </source>
</evidence>
<dbReference type="CDD" id="cd03819">
    <property type="entry name" value="GT4_WavL-like"/>
    <property type="match status" value="1"/>
</dbReference>
<dbReference type="RefSeq" id="WP_183414606.1">
    <property type="nucleotide sequence ID" value="NZ_JACHXA010000001.1"/>
</dbReference>
<dbReference type="Proteomes" id="UP000581135">
    <property type="component" value="Unassembled WGS sequence"/>
</dbReference>
<name>A0A839SLL2_9PROT</name>